<dbReference type="InterPro" id="IPR016047">
    <property type="entry name" value="M23ase_b-sheet_dom"/>
</dbReference>
<dbReference type="AlphaFoldDB" id="A0A7K0FSZ4"/>
<accession>A0A7K0FSZ4</accession>
<dbReference type="Proteomes" id="UP000487757">
    <property type="component" value="Unassembled WGS sequence"/>
</dbReference>
<dbReference type="InterPro" id="IPR011055">
    <property type="entry name" value="Dup_hybrid_motif"/>
</dbReference>
<keyword evidence="4" id="KW-1185">Reference proteome</keyword>
<comment type="caution">
    <text evidence="3">The sequence shown here is derived from an EMBL/GenBank/DDBJ whole genome shotgun (WGS) entry which is preliminary data.</text>
</comment>
<dbReference type="EMBL" id="WKKH01000002">
    <property type="protein sequence ID" value="MRX74738.1"/>
    <property type="molecule type" value="Genomic_DNA"/>
</dbReference>
<dbReference type="RefSeq" id="WP_154278913.1">
    <property type="nucleotide sequence ID" value="NZ_WKKH01000002.1"/>
</dbReference>
<reference evidence="3 4" key="1">
    <citation type="submission" date="2019-11" db="EMBL/GenBank/DDBJ databases">
        <title>Pedobacter petrophilus genome.</title>
        <authorList>
            <person name="Feldbauer M.J."/>
            <person name="Newman J.D."/>
        </authorList>
    </citation>
    <scope>NUCLEOTIDE SEQUENCE [LARGE SCALE GENOMIC DNA]</scope>
    <source>
        <strain evidence="3 4">LMG 29686</strain>
    </source>
</reference>
<dbReference type="SUPFAM" id="SSF51261">
    <property type="entry name" value="Duplicated hybrid motif"/>
    <property type="match status" value="1"/>
</dbReference>
<gene>
    <name evidence="3" type="ORF">GJU39_01440</name>
</gene>
<evidence type="ECO:0000313" key="3">
    <source>
        <dbReference type="EMBL" id="MRX74738.1"/>
    </source>
</evidence>
<organism evidence="3 4">
    <name type="scientific">Pedobacter petrophilus</name>
    <dbReference type="NCBI Taxonomy" id="1908241"/>
    <lineage>
        <taxon>Bacteria</taxon>
        <taxon>Pseudomonadati</taxon>
        <taxon>Bacteroidota</taxon>
        <taxon>Sphingobacteriia</taxon>
        <taxon>Sphingobacteriales</taxon>
        <taxon>Sphingobacteriaceae</taxon>
        <taxon>Pedobacter</taxon>
    </lineage>
</organism>
<keyword evidence="1" id="KW-0732">Signal</keyword>
<evidence type="ECO:0000259" key="2">
    <source>
        <dbReference type="Pfam" id="PF01551"/>
    </source>
</evidence>
<name>A0A7K0FSZ4_9SPHI</name>
<proteinExistence type="predicted"/>
<dbReference type="PANTHER" id="PTHR21666:SF289">
    <property type="entry name" value="L-ALA--D-GLU ENDOPEPTIDASE"/>
    <property type="match status" value="1"/>
</dbReference>
<dbReference type="Gene3D" id="2.70.70.10">
    <property type="entry name" value="Glucose Permease (Domain IIA)"/>
    <property type="match status" value="1"/>
</dbReference>
<sequence length="212" mass="23531">MSAKRLLLSASVSICSALPLILSSILCCAQLSMPLNSIKINSRFGKRIHPVTHKLDFHRGIDLRARNEPVFAFFAGKVSSTGYNPILGKFIRIEHGGLESIYGHLSFILVEIGEEVYSGQAIGVTGSTGRVTGEHLHFSLKSGGVYINPLLFILRYLEVSKINQSNNMESTAYLSLRQKLELLAMVEEVELNLEEAWLYGADFADREDLDDE</sequence>
<protein>
    <submittedName>
        <fullName evidence="3">Peptidoglycan DD-metalloendopeptidase family protein</fullName>
    </submittedName>
</protein>
<dbReference type="OrthoDB" id="9810477at2"/>
<dbReference type="InterPro" id="IPR050570">
    <property type="entry name" value="Cell_wall_metabolism_enzyme"/>
</dbReference>
<dbReference type="Pfam" id="PF01551">
    <property type="entry name" value="Peptidase_M23"/>
    <property type="match status" value="1"/>
</dbReference>
<evidence type="ECO:0000256" key="1">
    <source>
        <dbReference type="ARBA" id="ARBA00022729"/>
    </source>
</evidence>
<feature type="domain" description="M23ase beta-sheet core" evidence="2">
    <location>
        <begin position="57"/>
        <end position="149"/>
    </location>
</feature>
<dbReference type="GO" id="GO:0004222">
    <property type="term" value="F:metalloendopeptidase activity"/>
    <property type="evidence" value="ECO:0007669"/>
    <property type="project" value="TreeGrafter"/>
</dbReference>
<evidence type="ECO:0000313" key="4">
    <source>
        <dbReference type="Proteomes" id="UP000487757"/>
    </source>
</evidence>
<dbReference type="PANTHER" id="PTHR21666">
    <property type="entry name" value="PEPTIDASE-RELATED"/>
    <property type="match status" value="1"/>
</dbReference>
<dbReference type="CDD" id="cd12797">
    <property type="entry name" value="M23_peptidase"/>
    <property type="match status" value="1"/>
</dbReference>